<gene>
    <name evidence="2" type="ORF">DC041_0012248</name>
</gene>
<keyword evidence="3" id="KW-1185">Reference proteome</keyword>
<evidence type="ECO:0000313" key="3">
    <source>
        <dbReference type="Proteomes" id="UP000290809"/>
    </source>
</evidence>
<accession>A0A430QLN0</accession>
<proteinExistence type="predicted"/>
<comment type="caution">
    <text evidence="2">The sequence shown here is derived from an EMBL/GenBank/DDBJ whole genome shotgun (WGS) entry which is preliminary data.</text>
</comment>
<feature type="region of interest" description="Disordered" evidence="1">
    <location>
        <begin position="67"/>
        <end position="103"/>
    </location>
</feature>
<dbReference type="AlphaFoldDB" id="A0A430QLN0"/>
<dbReference type="Proteomes" id="UP000290809">
    <property type="component" value="Unassembled WGS sequence"/>
</dbReference>
<reference evidence="2 3" key="1">
    <citation type="journal article" date="2019" name="PLoS Pathog.">
        <title>Genome sequence of the bovine parasite Schistosoma bovis Tanzania.</title>
        <authorList>
            <person name="Oey H."/>
            <person name="Zakrzewski M."/>
            <person name="Gobert G."/>
            <person name="Gravermann K."/>
            <person name="Stoye J."/>
            <person name="Jones M."/>
            <person name="Mcmanus D."/>
            <person name="Krause L."/>
        </authorList>
    </citation>
    <scope>NUCLEOTIDE SEQUENCE [LARGE SCALE GENOMIC DNA]</scope>
    <source>
        <strain evidence="2 3">TAN1997</strain>
    </source>
</reference>
<dbReference type="EMBL" id="QMKO01001566">
    <property type="protein sequence ID" value="RTG88600.1"/>
    <property type="molecule type" value="Genomic_DNA"/>
</dbReference>
<dbReference type="STRING" id="6184.A0A430QLN0"/>
<evidence type="ECO:0000256" key="1">
    <source>
        <dbReference type="SAM" id="MobiDB-lite"/>
    </source>
</evidence>
<organism evidence="2 3">
    <name type="scientific">Schistosoma bovis</name>
    <name type="common">Blood fluke</name>
    <dbReference type="NCBI Taxonomy" id="6184"/>
    <lineage>
        <taxon>Eukaryota</taxon>
        <taxon>Metazoa</taxon>
        <taxon>Spiralia</taxon>
        <taxon>Lophotrochozoa</taxon>
        <taxon>Platyhelminthes</taxon>
        <taxon>Trematoda</taxon>
        <taxon>Digenea</taxon>
        <taxon>Strigeidida</taxon>
        <taxon>Schistosomatoidea</taxon>
        <taxon>Schistosomatidae</taxon>
        <taxon>Schistosoma</taxon>
    </lineage>
</organism>
<sequence>MVSGHQVIKKFIQTIILITKKHTNHSESAMKKELKKAQELQNSNCTSDMDQCEVERRLYETETSKIDDNLNSLNKPNSSLTSNQYNSIDNHNYYNPSTRLMRK</sequence>
<feature type="compositionally biased region" description="Polar residues" evidence="1">
    <location>
        <begin position="84"/>
        <end position="103"/>
    </location>
</feature>
<name>A0A430QLN0_SCHBO</name>
<feature type="compositionally biased region" description="Low complexity" evidence="1">
    <location>
        <begin position="69"/>
        <end position="83"/>
    </location>
</feature>
<evidence type="ECO:0000313" key="2">
    <source>
        <dbReference type="EMBL" id="RTG88600.1"/>
    </source>
</evidence>
<protein>
    <submittedName>
        <fullName evidence="2">Uncharacterized protein</fullName>
    </submittedName>
</protein>